<dbReference type="InterPro" id="IPR032710">
    <property type="entry name" value="NTF2-like_dom_sf"/>
</dbReference>
<name>A0A077LUH4_9MICO</name>
<dbReference type="RefSeq" id="WP_048553043.1">
    <property type="nucleotide sequence ID" value="NZ_HF570958.1"/>
</dbReference>
<evidence type="ECO:0008006" key="3">
    <source>
        <dbReference type="Google" id="ProtNLM"/>
    </source>
</evidence>
<sequence>MALEPVAYQPYRDPDDFIREVTDRIWVDRDVDHIVDNYEPDSVVHVALGTITGRDEVITGSTMRMAASALQPGSMPGQAADVVWEARGGDAFLSSHLVFRAEDQLHAGRLCHVELHSVANCLYRRGRMVEEWIARDGLARALQTGQDPDELARGLVFRGYSGSWVERAPADPLAEGDSGPRPDDYRAECQVVLELVEEVWNKRNFARLKDLMVRDVFLHSSGGRTYIRPKGYQDETLRPLLAFPSGRFEVRDLQTNYAIRYAGLRISVLWKFVAPYDGQPLYGPTTNQPVDLLGVSQFLVQEGKIVRERRIYDEVALRAQINAARGDGAEPSDVTPNIYFF</sequence>
<reference evidence="1 2" key="1">
    <citation type="journal article" date="2013" name="ISME J.">
        <title>A metabolic model for members of the genus Tetrasphaera involved in enhanced biological phosphorus removal.</title>
        <authorList>
            <person name="Kristiansen R."/>
            <person name="Nguyen H.T.T."/>
            <person name="Saunders A.M."/>
            <person name="Nielsen J.L."/>
            <person name="Wimmer R."/>
            <person name="Le V.Q."/>
            <person name="McIlroy S.J."/>
            <person name="Petrovski S."/>
            <person name="Seviour R.J."/>
            <person name="Calteau A."/>
            <person name="Nielsen K.L."/>
            <person name="Nielsen P.H."/>
        </authorList>
    </citation>
    <scope>NUCLEOTIDE SEQUENCE [LARGE SCALE GENOMIC DNA]</scope>
    <source>
        <strain evidence="1 2">T1-X7</strain>
    </source>
</reference>
<evidence type="ECO:0000313" key="2">
    <source>
        <dbReference type="Proteomes" id="UP000035721"/>
    </source>
</evidence>
<dbReference type="AlphaFoldDB" id="A0A077LUH4"/>
<dbReference type="STRING" id="1194083.BN12_1190014"/>
<dbReference type="OrthoDB" id="2769928at2"/>
<comment type="caution">
    <text evidence="1">The sequence shown here is derived from an EMBL/GenBank/DDBJ whole genome shotgun (WGS) entry which is preliminary data.</text>
</comment>
<dbReference type="Pfam" id="PF07366">
    <property type="entry name" value="SnoaL"/>
    <property type="match status" value="1"/>
</dbReference>
<gene>
    <name evidence="1" type="ORF">BN12_1190014</name>
</gene>
<organism evidence="1 2">
    <name type="scientific">Nostocoides japonicum T1-X7</name>
    <dbReference type="NCBI Taxonomy" id="1194083"/>
    <lineage>
        <taxon>Bacteria</taxon>
        <taxon>Bacillati</taxon>
        <taxon>Actinomycetota</taxon>
        <taxon>Actinomycetes</taxon>
        <taxon>Micrococcales</taxon>
        <taxon>Intrasporangiaceae</taxon>
        <taxon>Nostocoides</taxon>
    </lineage>
</organism>
<dbReference type="InterPro" id="IPR009959">
    <property type="entry name" value="Cyclase_SnoaL-like"/>
</dbReference>
<accession>A0A077LUH4</accession>
<dbReference type="SUPFAM" id="SSF54427">
    <property type="entry name" value="NTF2-like"/>
    <property type="match status" value="2"/>
</dbReference>
<keyword evidence="2" id="KW-1185">Reference proteome</keyword>
<evidence type="ECO:0000313" key="1">
    <source>
        <dbReference type="EMBL" id="CCH76297.1"/>
    </source>
</evidence>
<dbReference type="GO" id="GO:0030638">
    <property type="term" value="P:polyketide metabolic process"/>
    <property type="evidence" value="ECO:0007669"/>
    <property type="project" value="InterPro"/>
</dbReference>
<proteinExistence type="predicted"/>
<protein>
    <recommendedName>
        <fullName evidence="3">SnoaL-like domain-containing protein</fullName>
    </recommendedName>
</protein>
<dbReference type="Gene3D" id="3.10.450.50">
    <property type="match status" value="2"/>
</dbReference>
<dbReference type="EMBL" id="CAJB01000023">
    <property type="protein sequence ID" value="CCH76297.1"/>
    <property type="molecule type" value="Genomic_DNA"/>
</dbReference>
<dbReference type="Proteomes" id="UP000035721">
    <property type="component" value="Unassembled WGS sequence"/>
</dbReference>